<evidence type="ECO:0000256" key="1">
    <source>
        <dbReference type="SAM" id="MobiDB-lite"/>
    </source>
</evidence>
<name>T0Y6E4_9ZZZZ</name>
<dbReference type="PANTHER" id="PTHR13779:SF7">
    <property type="entry name" value="ATPASE WRNIP1"/>
    <property type="match status" value="1"/>
</dbReference>
<dbReference type="Pfam" id="PF00004">
    <property type="entry name" value="AAA"/>
    <property type="match status" value="1"/>
</dbReference>
<sequence>PPREPEPRHTAGGETAPNQMGGGPGPVISDRPGRCPPPGRRGKQPPLGGAGGGTGDRQDHHRAAAGSLPVSPSGLHVSGQCRGRDIRKTVAEAAARRRAGQRTVLFLDEIHHFSRTQQDALLPHVESGLLTLIGATTENPSYQLTGALLSRVQVYDLQPLTKEDLGQLLDRA</sequence>
<dbReference type="GO" id="GO:0005524">
    <property type="term" value="F:ATP binding"/>
    <property type="evidence" value="ECO:0007669"/>
    <property type="project" value="InterPro"/>
</dbReference>
<dbReference type="EMBL" id="AUZX01015545">
    <property type="protein sequence ID" value="EQD28703.1"/>
    <property type="molecule type" value="Genomic_DNA"/>
</dbReference>
<gene>
    <name evidence="3" type="ORF">B1A_21043</name>
</gene>
<dbReference type="SUPFAM" id="SSF52540">
    <property type="entry name" value="P-loop containing nucleoside triphosphate hydrolases"/>
    <property type="match status" value="1"/>
</dbReference>
<proteinExistence type="predicted"/>
<reference evidence="3" key="2">
    <citation type="journal article" date="2014" name="ISME J.">
        <title>Microbial stratification in low pH oxic and suboxic macroscopic growths along an acid mine drainage.</title>
        <authorList>
            <person name="Mendez-Garcia C."/>
            <person name="Mesa V."/>
            <person name="Sprenger R.R."/>
            <person name="Richter M."/>
            <person name="Diez M.S."/>
            <person name="Solano J."/>
            <person name="Bargiela R."/>
            <person name="Golyshina O.V."/>
            <person name="Manteca A."/>
            <person name="Ramos J.L."/>
            <person name="Gallego J.R."/>
            <person name="Llorente I."/>
            <person name="Martins Dos Santos V.A."/>
            <person name="Jensen O.N."/>
            <person name="Pelaez A.I."/>
            <person name="Sanchez J."/>
            <person name="Ferrer M."/>
        </authorList>
    </citation>
    <scope>NUCLEOTIDE SEQUENCE</scope>
</reference>
<dbReference type="GO" id="GO:0008047">
    <property type="term" value="F:enzyme activator activity"/>
    <property type="evidence" value="ECO:0007669"/>
    <property type="project" value="TreeGrafter"/>
</dbReference>
<dbReference type="Gene3D" id="3.40.50.300">
    <property type="entry name" value="P-loop containing nucleotide triphosphate hydrolases"/>
    <property type="match status" value="1"/>
</dbReference>
<dbReference type="GO" id="GO:0000731">
    <property type="term" value="P:DNA synthesis involved in DNA repair"/>
    <property type="evidence" value="ECO:0007669"/>
    <property type="project" value="TreeGrafter"/>
</dbReference>
<accession>T0Y6E4</accession>
<comment type="caution">
    <text evidence="3">The sequence shown here is derived from an EMBL/GenBank/DDBJ whole genome shotgun (WGS) entry which is preliminary data.</text>
</comment>
<dbReference type="InterPro" id="IPR003959">
    <property type="entry name" value="ATPase_AAA_core"/>
</dbReference>
<evidence type="ECO:0000313" key="3">
    <source>
        <dbReference type="EMBL" id="EQD28703.1"/>
    </source>
</evidence>
<dbReference type="PANTHER" id="PTHR13779">
    <property type="entry name" value="WERNER HELICASE-INTERACTING PROTEIN 1 FAMILY MEMBER"/>
    <property type="match status" value="1"/>
</dbReference>
<feature type="non-terminal residue" evidence="3">
    <location>
        <position position="1"/>
    </location>
</feature>
<dbReference type="InterPro" id="IPR027417">
    <property type="entry name" value="P-loop_NTPase"/>
</dbReference>
<dbReference type="GO" id="GO:0016887">
    <property type="term" value="F:ATP hydrolysis activity"/>
    <property type="evidence" value="ECO:0007669"/>
    <property type="project" value="InterPro"/>
</dbReference>
<feature type="region of interest" description="Disordered" evidence="1">
    <location>
        <begin position="1"/>
        <end position="80"/>
    </location>
</feature>
<dbReference type="GO" id="GO:0017116">
    <property type="term" value="F:single-stranded DNA helicase activity"/>
    <property type="evidence" value="ECO:0007669"/>
    <property type="project" value="TreeGrafter"/>
</dbReference>
<dbReference type="InterPro" id="IPR051314">
    <property type="entry name" value="AAA_ATPase_RarA/MGS1/WRNIP1"/>
</dbReference>
<protein>
    <submittedName>
        <fullName evidence="3">Recombination factor protein RarA</fullName>
    </submittedName>
</protein>
<dbReference type="AlphaFoldDB" id="T0Y6E4"/>
<reference evidence="3" key="1">
    <citation type="submission" date="2013-08" db="EMBL/GenBank/DDBJ databases">
        <authorList>
            <person name="Mendez C."/>
            <person name="Richter M."/>
            <person name="Ferrer M."/>
            <person name="Sanchez J."/>
        </authorList>
    </citation>
    <scope>NUCLEOTIDE SEQUENCE</scope>
</reference>
<feature type="non-terminal residue" evidence="3">
    <location>
        <position position="172"/>
    </location>
</feature>
<dbReference type="GO" id="GO:0006261">
    <property type="term" value="P:DNA-templated DNA replication"/>
    <property type="evidence" value="ECO:0007669"/>
    <property type="project" value="TreeGrafter"/>
</dbReference>
<evidence type="ECO:0000259" key="2">
    <source>
        <dbReference type="Pfam" id="PF00004"/>
    </source>
</evidence>
<feature type="compositionally biased region" description="Basic and acidic residues" evidence="1">
    <location>
        <begin position="1"/>
        <end position="11"/>
    </location>
</feature>
<feature type="domain" description="ATPase AAA-type core" evidence="2">
    <location>
        <begin position="84"/>
        <end position="154"/>
    </location>
</feature>
<organism evidence="3">
    <name type="scientific">mine drainage metagenome</name>
    <dbReference type="NCBI Taxonomy" id="410659"/>
    <lineage>
        <taxon>unclassified sequences</taxon>
        <taxon>metagenomes</taxon>
        <taxon>ecological metagenomes</taxon>
    </lineage>
</organism>